<dbReference type="Pfam" id="PF00664">
    <property type="entry name" value="ABC_membrane"/>
    <property type="match status" value="1"/>
</dbReference>
<dbReference type="PANTHER" id="PTHR43394">
    <property type="entry name" value="ATP-DEPENDENT PERMEASE MDL1, MITOCHONDRIAL"/>
    <property type="match status" value="1"/>
</dbReference>
<keyword evidence="7 9" id="KW-1133">Transmembrane helix</keyword>
<comment type="subcellular location">
    <subcellularLocation>
        <location evidence="1">Cell membrane</location>
        <topology evidence="1">Multi-pass membrane protein</topology>
    </subcellularLocation>
</comment>
<sequence>MKNLKLKVIFKYLKPYKKEFLYGGIALLVVNILSILIPLEVKNIIDQLKDGFSSSFVISKSLFLMFLATCMGLIRLFSRQIVFGIGRKVEVNLRQKLFDHLLIQDPDWIQKKGSGDIISRATSDVENIRRLLGFTVLSLCNIVLAYSLTIPSMLSINKTLTVAALMIFPMILVIVSLFGGRMVSQRKIQQESLSKLSDLIQEDLSGISAIKIYAQEEAEKKQFNNYNKVYRNSAIKLARTASTLFPLLQGISSISLLILLGLGTSQLENGFITIGGLVALILFVERLVFPTALLGFTLNTFQLGQVSLDRVEEIFQNNPKITDKPKAKFIKKKVKGTIEAKNLKIKYEGAKFNSLNRLNFKINPGELIAIVGPVGCGKTTLAKSLGRTIEIPDGQLFLDDIDITNIKLRDLRKHIAIVPQEAFLFTSTISENLKFGDPKASRNVVKNSAVNAGLIDDINSFPDGFKTIVGERGITLSGGQRQRTALGRALLVDASVVVLDDALASVDNKTAAKIIEEMRANKSKTILMISHQLSVAATCDRVLVMDQGKIVQEGIHKDLITTNGLYKNLWEREIATNKIVS</sequence>
<evidence type="ECO:0000256" key="4">
    <source>
        <dbReference type="ARBA" id="ARBA00022692"/>
    </source>
</evidence>
<dbReference type="PANTHER" id="PTHR43394:SF1">
    <property type="entry name" value="ATP-BINDING CASSETTE SUB-FAMILY B MEMBER 10, MITOCHONDRIAL"/>
    <property type="match status" value="1"/>
</dbReference>
<evidence type="ECO:0000256" key="5">
    <source>
        <dbReference type="ARBA" id="ARBA00022741"/>
    </source>
</evidence>
<dbReference type="InterPro" id="IPR027417">
    <property type="entry name" value="P-loop_NTPase"/>
</dbReference>
<evidence type="ECO:0000313" key="13">
    <source>
        <dbReference type="Proteomes" id="UP000001026"/>
    </source>
</evidence>
<dbReference type="AlphaFoldDB" id="Q7V1C5"/>
<feature type="transmembrane region" description="Helical" evidence="9">
    <location>
        <begin position="160"/>
        <end position="180"/>
    </location>
</feature>
<dbReference type="GO" id="GO:0005886">
    <property type="term" value="C:plasma membrane"/>
    <property type="evidence" value="ECO:0007669"/>
    <property type="project" value="UniProtKB-SubCell"/>
</dbReference>
<dbReference type="RefSeq" id="WP_011132587.1">
    <property type="nucleotide sequence ID" value="NC_005072.1"/>
</dbReference>
<dbReference type="GO" id="GO:0015421">
    <property type="term" value="F:ABC-type oligopeptide transporter activity"/>
    <property type="evidence" value="ECO:0007669"/>
    <property type="project" value="TreeGrafter"/>
</dbReference>
<evidence type="ECO:0000256" key="7">
    <source>
        <dbReference type="ARBA" id="ARBA00022989"/>
    </source>
</evidence>
<evidence type="ECO:0000256" key="6">
    <source>
        <dbReference type="ARBA" id="ARBA00022840"/>
    </source>
</evidence>
<dbReference type="PROSITE" id="PS50893">
    <property type="entry name" value="ABC_TRANSPORTER_2"/>
    <property type="match status" value="1"/>
</dbReference>
<keyword evidence="4 9" id="KW-0812">Transmembrane</keyword>
<dbReference type="Proteomes" id="UP000001026">
    <property type="component" value="Chromosome"/>
</dbReference>
<dbReference type="PROSITE" id="PS50929">
    <property type="entry name" value="ABC_TM1F"/>
    <property type="match status" value="1"/>
</dbReference>
<dbReference type="STRING" id="59919.PMM0954"/>
<accession>Q7V1C5</accession>
<dbReference type="InterPro" id="IPR011527">
    <property type="entry name" value="ABC1_TM_dom"/>
</dbReference>
<keyword evidence="3" id="KW-1003">Cell membrane</keyword>
<evidence type="ECO:0000256" key="8">
    <source>
        <dbReference type="ARBA" id="ARBA00023136"/>
    </source>
</evidence>
<feature type="transmembrane region" description="Helical" evidence="9">
    <location>
        <begin position="20"/>
        <end position="37"/>
    </location>
</feature>
<evidence type="ECO:0000256" key="3">
    <source>
        <dbReference type="ARBA" id="ARBA00022475"/>
    </source>
</evidence>
<reference evidence="12 13" key="1">
    <citation type="journal article" date="2003" name="Nature">
        <title>Genome divergence in two Prochlorococcus ecotypes reflects oceanic niche differentiation.</title>
        <authorList>
            <person name="Rocap G."/>
            <person name="Larimer F.W."/>
            <person name="Lamerdin J.E."/>
            <person name="Malfatti S."/>
            <person name="Chain P."/>
            <person name="Ahlgren N.A."/>
            <person name="Arellano A."/>
            <person name="Coleman M."/>
            <person name="Hauser L."/>
            <person name="Hess W.R."/>
            <person name="Johnson Z.I."/>
            <person name="Land M.L."/>
            <person name="Lindell D."/>
            <person name="Post A.F."/>
            <person name="Regala W."/>
            <person name="Shah M."/>
            <person name="Shaw S.L."/>
            <person name="Steglich C."/>
            <person name="Sullivan M.B."/>
            <person name="Ting C.S."/>
            <person name="Tolonen A."/>
            <person name="Webb E.A."/>
            <person name="Zinser E.R."/>
            <person name="Chisholm S.W."/>
        </authorList>
    </citation>
    <scope>NUCLEOTIDE SEQUENCE [LARGE SCALE GENOMIC DNA]</scope>
    <source>
        <strain evidence="13">CCMP1986 / NIES-2087 / MED4</strain>
    </source>
</reference>
<keyword evidence="6" id="KW-0067">ATP-binding</keyword>
<evidence type="ECO:0000256" key="1">
    <source>
        <dbReference type="ARBA" id="ARBA00004651"/>
    </source>
</evidence>
<dbReference type="GO" id="GO:0016887">
    <property type="term" value="F:ATP hydrolysis activity"/>
    <property type="evidence" value="ECO:0007669"/>
    <property type="project" value="InterPro"/>
</dbReference>
<gene>
    <name evidence="12" type="ordered locus">PMM0954</name>
</gene>
<dbReference type="Gene3D" id="3.40.50.300">
    <property type="entry name" value="P-loop containing nucleotide triphosphate hydrolases"/>
    <property type="match status" value="1"/>
</dbReference>
<keyword evidence="2" id="KW-0813">Transport</keyword>
<dbReference type="FunFam" id="3.40.50.300:FF:000221">
    <property type="entry name" value="Multidrug ABC transporter ATP-binding protein"/>
    <property type="match status" value="1"/>
</dbReference>
<evidence type="ECO:0000313" key="12">
    <source>
        <dbReference type="EMBL" id="CAE19413.1"/>
    </source>
</evidence>
<feature type="transmembrane region" description="Helical" evidence="9">
    <location>
        <begin position="244"/>
        <end position="264"/>
    </location>
</feature>
<dbReference type="InterPro" id="IPR039421">
    <property type="entry name" value="Type_1_exporter"/>
</dbReference>
<organism evidence="12 13">
    <name type="scientific">Prochlorococcus marinus subsp. pastoris (strain CCMP1986 / NIES-2087 / MED4)</name>
    <dbReference type="NCBI Taxonomy" id="59919"/>
    <lineage>
        <taxon>Bacteria</taxon>
        <taxon>Bacillati</taxon>
        <taxon>Cyanobacteriota</taxon>
        <taxon>Cyanophyceae</taxon>
        <taxon>Synechococcales</taxon>
        <taxon>Prochlorococcaceae</taxon>
        <taxon>Prochlorococcus</taxon>
    </lineage>
</organism>
<dbReference type="Gene3D" id="1.20.1560.10">
    <property type="entry name" value="ABC transporter type 1, transmembrane domain"/>
    <property type="match status" value="1"/>
</dbReference>
<dbReference type="Pfam" id="PF00005">
    <property type="entry name" value="ABC_tran"/>
    <property type="match status" value="1"/>
</dbReference>
<dbReference type="eggNOG" id="COG1132">
    <property type="taxonomic scope" value="Bacteria"/>
</dbReference>
<feature type="transmembrane region" description="Helical" evidence="9">
    <location>
        <begin position="270"/>
        <end position="289"/>
    </location>
</feature>
<dbReference type="HOGENOM" id="CLU_000604_84_3_3"/>
<dbReference type="SUPFAM" id="SSF90123">
    <property type="entry name" value="ABC transporter transmembrane region"/>
    <property type="match status" value="1"/>
</dbReference>
<keyword evidence="5" id="KW-0547">Nucleotide-binding</keyword>
<evidence type="ECO:0000256" key="2">
    <source>
        <dbReference type="ARBA" id="ARBA00022448"/>
    </source>
</evidence>
<dbReference type="EMBL" id="BX548174">
    <property type="protein sequence ID" value="CAE19413.1"/>
    <property type="molecule type" value="Genomic_DNA"/>
</dbReference>
<dbReference type="CDD" id="cd18541">
    <property type="entry name" value="ABC_6TM_TmrB_like"/>
    <property type="match status" value="1"/>
</dbReference>
<dbReference type="GO" id="GO:0005524">
    <property type="term" value="F:ATP binding"/>
    <property type="evidence" value="ECO:0007669"/>
    <property type="project" value="UniProtKB-KW"/>
</dbReference>
<protein>
    <submittedName>
        <fullName evidence="12">ABC transporter, multidrug efflux family</fullName>
    </submittedName>
</protein>
<evidence type="ECO:0000256" key="9">
    <source>
        <dbReference type="SAM" id="Phobius"/>
    </source>
</evidence>
<feature type="transmembrane region" description="Helical" evidence="9">
    <location>
        <begin position="131"/>
        <end position="154"/>
    </location>
</feature>
<feature type="domain" description="ABC transporter" evidence="10">
    <location>
        <begin position="338"/>
        <end position="572"/>
    </location>
</feature>
<dbReference type="KEGG" id="pmm:PMM0954"/>
<feature type="transmembrane region" description="Helical" evidence="9">
    <location>
        <begin position="57"/>
        <end position="78"/>
    </location>
</feature>
<dbReference type="SUPFAM" id="SSF52540">
    <property type="entry name" value="P-loop containing nucleoside triphosphate hydrolases"/>
    <property type="match status" value="1"/>
</dbReference>
<name>Q7V1C5_PROMP</name>
<dbReference type="InterPro" id="IPR036640">
    <property type="entry name" value="ABC1_TM_sf"/>
</dbReference>
<feature type="domain" description="ABC transmembrane type-1" evidence="11">
    <location>
        <begin position="23"/>
        <end position="303"/>
    </location>
</feature>
<keyword evidence="8 9" id="KW-0472">Membrane</keyword>
<evidence type="ECO:0000259" key="10">
    <source>
        <dbReference type="PROSITE" id="PS50893"/>
    </source>
</evidence>
<proteinExistence type="predicted"/>
<dbReference type="OrthoDB" id="544620at2"/>
<dbReference type="SMART" id="SM00382">
    <property type="entry name" value="AAA"/>
    <property type="match status" value="1"/>
</dbReference>
<evidence type="ECO:0000259" key="11">
    <source>
        <dbReference type="PROSITE" id="PS50929"/>
    </source>
</evidence>
<dbReference type="InterPro" id="IPR003593">
    <property type="entry name" value="AAA+_ATPase"/>
</dbReference>
<dbReference type="InterPro" id="IPR003439">
    <property type="entry name" value="ABC_transporter-like_ATP-bd"/>
</dbReference>